<dbReference type="EMBL" id="JARJLG010000021">
    <property type="protein sequence ID" value="KAJ7771344.1"/>
    <property type="molecule type" value="Genomic_DNA"/>
</dbReference>
<comment type="caution">
    <text evidence="1">The sequence shown here is derived from an EMBL/GenBank/DDBJ whole genome shotgun (WGS) entry which is preliminary data.</text>
</comment>
<evidence type="ECO:0000313" key="2">
    <source>
        <dbReference type="Proteomes" id="UP001215280"/>
    </source>
</evidence>
<gene>
    <name evidence="1" type="ORF">DFH07DRAFT_768315</name>
</gene>
<dbReference type="Proteomes" id="UP001215280">
    <property type="component" value="Unassembled WGS sequence"/>
</dbReference>
<proteinExistence type="predicted"/>
<sequence length="143" mass="16707">MSWIWTAPGAIDDVEERLHELRVEWARARARKIQWEEEVMTLREEMRRALRYLGWQAWWWREHAALHEEVSQGTGAGLRAYALKQASWHERLAQFFQRKWKMPVLAAAQHLVALEAAAEVEGADLDQFFTQHNTVVPATSATE</sequence>
<organism evidence="1 2">
    <name type="scientific">Mycena maculata</name>
    <dbReference type="NCBI Taxonomy" id="230809"/>
    <lineage>
        <taxon>Eukaryota</taxon>
        <taxon>Fungi</taxon>
        <taxon>Dikarya</taxon>
        <taxon>Basidiomycota</taxon>
        <taxon>Agaricomycotina</taxon>
        <taxon>Agaricomycetes</taxon>
        <taxon>Agaricomycetidae</taxon>
        <taxon>Agaricales</taxon>
        <taxon>Marasmiineae</taxon>
        <taxon>Mycenaceae</taxon>
        <taxon>Mycena</taxon>
    </lineage>
</organism>
<accession>A0AAD7JX76</accession>
<keyword evidence="2" id="KW-1185">Reference proteome</keyword>
<evidence type="ECO:0000313" key="1">
    <source>
        <dbReference type="EMBL" id="KAJ7771344.1"/>
    </source>
</evidence>
<reference evidence="1" key="1">
    <citation type="submission" date="2023-03" db="EMBL/GenBank/DDBJ databases">
        <title>Massive genome expansion in bonnet fungi (Mycena s.s.) driven by repeated elements and novel gene families across ecological guilds.</title>
        <authorList>
            <consortium name="Lawrence Berkeley National Laboratory"/>
            <person name="Harder C.B."/>
            <person name="Miyauchi S."/>
            <person name="Viragh M."/>
            <person name="Kuo A."/>
            <person name="Thoen E."/>
            <person name="Andreopoulos B."/>
            <person name="Lu D."/>
            <person name="Skrede I."/>
            <person name="Drula E."/>
            <person name="Henrissat B."/>
            <person name="Morin E."/>
            <person name="Kohler A."/>
            <person name="Barry K."/>
            <person name="LaButti K."/>
            <person name="Morin E."/>
            <person name="Salamov A."/>
            <person name="Lipzen A."/>
            <person name="Mereny Z."/>
            <person name="Hegedus B."/>
            <person name="Baldrian P."/>
            <person name="Stursova M."/>
            <person name="Weitz H."/>
            <person name="Taylor A."/>
            <person name="Grigoriev I.V."/>
            <person name="Nagy L.G."/>
            <person name="Martin F."/>
            <person name="Kauserud H."/>
        </authorList>
    </citation>
    <scope>NUCLEOTIDE SEQUENCE</scope>
    <source>
        <strain evidence="1">CBHHK188m</strain>
    </source>
</reference>
<name>A0AAD7JX76_9AGAR</name>
<dbReference type="AlphaFoldDB" id="A0AAD7JX76"/>
<protein>
    <submittedName>
        <fullName evidence="1">Uncharacterized protein</fullName>
    </submittedName>
</protein>